<evidence type="ECO:0000313" key="2">
    <source>
        <dbReference type="Proteomes" id="UP000289340"/>
    </source>
</evidence>
<sequence length="59" mass="6931">CSYIWNSRITSKVQIKSSNTFWSLHDDTIMFVANQNQDFNRLVSKLDSRMLDLNQCLGF</sequence>
<dbReference type="Proteomes" id="UP000289340">
    <property type="component" value="Chromosome 9"/>
</dbReference>
<proteinExistence type="predicted"/>
<reference evidence="1 2" key="1">
    <citation type="submission" date="2018-09" db="EMBL/GenBank/DDBJ databases">
        <title>A high-quality reference genome of wild soybean provides a powerful tool to mine soybean genomes.</title>
        <authorList>
            <person name="Xie M."/>
            <person name="Chung C.Y.L."/>
            <person name="Li M.-W."/>
            <person name="Wong F.-L."/>
            <person name="Chan T.-F."/>
            <person name="Lam H.-M."/>
        </authorList>
    </citation>
    <scope>NUCLEOTIDE SEQUENCE [LARGE SCALE GENOMIC DNA]</scope>
    <source>
        <strain evidence="2">cv. W05</strain>
        <tissue evidence="1">Hypocotyl of etiolated seedlings</tissue>
    </source>
</reference>
<protein>
    <submittedName>
        <fullName evidence="1">Uncharacterized protein</fullName>
    </submittedName>
</protein>
<evidence type="ECO:0000313" key="1">
    <source>
        <dbReference type="EMBL" id="RZB90610.1"/>
    </source>
</evidence>
<organism evidence="1 2">
    <name type="scientific">Glycine soja</name>
    <name type="common">Wild soybean</name>
    <dbReference type="NCBI Taxonomy" id="3848"/>
    <lineage>
        <taxon>Eukaryota</taxon>
        <taxon>Viridiplantae</taxon>
        <taxon>Streptophyta</taxon>
        <taxon>Embryophyta</taxon>
        <taxon>Tracheophyta</taxon>
        <taxon>Spermatophyta</taxon>
        <taxon>Magnoliopsida</taxon>
        <taxon>eudicotyledons</taxon>
        <taxon>Gunneridae</taxon>
        <taxon>Pentapetalae</taxon>
        <taxon>rosids</taxon>
        <taxon>fabids</taxon>
        <taxon>Fabales</taxon>
        <taxon>Fabaceae</taxon>
        <taxon>Papilionoideae</taxon>
        <taxon>50 kb inversion clade</taxon>
        <taxon>NPAAA clade</taxon>
        <taxon>indigoferoid/millettioid clade</taxon>
        <taxon>Phaseoleae</taxon>
        <taxon>Glycine</taxon>
        <taxon>Glycine subgen. Soja</taxon>
    </lineage>
</organism>
<dbReference type="EMBL" id="QZWG01000009">
    <property type="protein sequence ID" value="RZB90610.1"/>
    <property type="molecule type" value="Genomic_DNA"/>
</dbReference>
<accession>A0A445IX75</accession>
<keyword evidence="2" id="KW-1185">Reference proteome</keyword>
<dbReference type="AlphaFoldDB" id="A0A445IX75"/>
<feature type="non-terminal residue" evidence="1">
    <location>
        <position position="1"/>
    </location>
</feature>
<name>A0A445IX75_GLYSO</name>
<gene>
    <name evidence="1" type="ORF">D0Y65_023191</name>
</gene>
<comment type="caution">
    <text evidence="1">The sequence shown here is derived from an EMBL/GenBank/DDBJ whole genome shotgun (WGS) entry which is preliminary data.</text>
</comment>